<reference evidence="6 7" key="1">
    <citation type="submission" date="2017-07" db="EMBL/GenBank/DDBJ databases">
        <title>Isolation and whole genome analysis of endospore-forming bacteria from heroin.</title>
        <authorList>
            <person name="Kalinowski J."/>
            <person name="Ahrens B."/>
            <person name="Al-Dilaimi A."/>
            <person name="Winkler A."/>
            <person name="Wibberg D."/>
            <person name="Schleenbecker U."/>
            <person name="Ruckert C."/>
            <person name="Wolfel R."/>
            <person name="Grass G."/>
        </authorList>
    </citation>
    <scope>NUCLEOTIDE SEQUENCE [LARGE SCALE GENOMIC DNA]</scope>
    <source>
        <strain evidence="6 7">7537-G1</strain>
    </source>
</reference>
<evidence type="ECO:0000256" key="3">
    <source>
        <dbReference type="ARBA" id="ARBA00023054"/>
    </source>
</evidence>
<name>A0A268EQV8_9BACL</name>
<dbReference type="SUPFAM" id="SSF111369">
    <property type="entry name" value="HlyD-like secretion proteins"/>
    <property type="match status" value="1"/>
</dbReference>
<evidence type="ECO:0000256" key="2">
    <source>
        <dbReference type="ARBA" id="ARBA00009477"/>
    </source>
</evidence>
<dbReference type="InterPro" id="IPR050465">
    <property type="entry name" value="UPF0194_transport"/>
</dbReference>
<dbReference type="AlphaFoldDB" id="A0A268EQV8"/>
<sequence length="368" mass="41249">MKKVIKWLVIVSVLAVAGYWIYGQMKPGEPEVFMMEEPQVISFPVTEETVVSTVQVKGASEYGHETMVYAPFEGTVEAWNVTNGQQVKKGDVMFKLDEKPIRQQLQQKEAERKKRKLEQEKREMEQELKEFTLNQELDNAPMGATEAERLKMLADQESARLSGELDSVNELIEEQTITDLNDRLKKSTYTSPTAGIFLFGNSEQQPQSLTANQYIGKIVDLNSLQFVAYAGENEVFSIKPGMEVEVKHSSLKDIRLKGEVKEVAKFAETISQEKQTSQAPQFKVIISLPENDRLIGGLTLTGDIVTERKEKAVVVPKLAVLTEGETSYVMVDKGDGQIERQDIQTGMQTLDKIEVLSGLKPGDTVVLQ</sequence>
<dbReference type="OrthoDB" id="2541666at2"/>
<dbReference type="InterPro" id="IPR058627">
    <property type="entry name" value="MdtA-like_C"/>
</dbReference>
<comment type="caution">
    <text evidence="6">The sequence shown here is derived from an EMBL/GenBank/DDBJ whole genome shotgun (WGS) entry which is preliminary data.</text>
</comment>
<comment type="subcellular location">
    <subcellularLocation>
        <location evidence="1">Cell envelope</location>
    </subcellularLocation>
</comment>
<keyword evidence="3" id="KW-0175">Coiled coil</keyword>
<dbReference type="GO" id="GO:0030313">
    <property type="term" value="C:cell envelope"/>
    <property type="evidence" value="ECO:0007669"/>
    <property type="project" value="UniProtKB-SubCell"/>
</dbReference>
<proteinExistence type="inferred from homology"/>
<dbReference type="Gene3D" id="2.40.420.20">
    <property type="match status" value="1"/>
</dbReference>
<evidence type="ECO:0000313" key="7">
    <source>
        <dbReference type="Proteomes" id="UP000215596"/>
    </source>
</evidence>
<dbReference type="EMBL" id="NPBY01000045">
    <property type="protein sequence ID" value="PAD75519.1"/>
    <property type="molecule type" value="Genomic_DNA"/>
</dbReference>
<gene>
    <name evidence="6" type="ORF">CHH67_15035</name>
</gene>
<feature type="domain" description="Multidrug resistance protein MdtA-like C-terminal permuted SH3" evidence="5">
    <location>
        <begin position="312"/>
        <end position="367"/>
    </location>
</feature>
<dbReference type="GO" id="GO:0016020">
    <property type="term" value="C:membrane"/>
    <property type="evidence" value="ECO:0007669"/>
    <property type="project" value="InterPro"/>
</dbReference>
<evidence type="ECO:0000256" key="1">
    <source>
        <dbReference type="ARBA" id="ARBA00004196"/>
    </source>
</evidence>
<dbReference type="Gene3D" id="2.40.30.170">
    <property type="match status" value="1"/>
</dbReference>
<dbReference type="PANTHER" id="PTHR32347">
    <property type="entry name" value="EFFLUX SYSTEM COMPONENT YKNX-RELATED"/>
    <property type="match status" value="1"/>
</dbReference>
<feature type="compositionally biased region" description="Basic and acidic residues" evidence="4">
    <location>
        <begin position="108"/>
        <end position="123"/>
    </location>
</feature>
<evidence type="ECO:0000313" key="6">
    <source>
        <dbReference type="EMBL" id="PAD75519.1"/>
    </source>
</evidence>
<evidence type="ECO:0000259" key="5">
    <source>
        <dbReference type="Pfam" id="PF25967"/>
    </source>
</evidence>
<dbReference type="InterPro" id="IPR006143">
    <property type="entry name" value="RND_pump_MFP"/>
</dbReference>
<organism evidence="6 7">
    <name type="scientific">Paenibacillus campinasensis</name>
    <dbReference type="NCBI Taxonomy" id="66347"/>
    <lineage>
        <taxon>Bacteria</taxon>
        <taxon>Bacillati</taxon>
        <taxon>Bacillota</taxon>
        <taxon>Bacilli</taxon>
        <taxon>Bacillales</taxon>
        <taxon>Paenibacillaceae</taxon>
        <taxon>Paenibacillus</taxon>
    </lineage>
</organism>
<feature type="region of interest" description="Disordered" evidence="4">
    <location>
        <begin position="104"/>
        <end position="123"/>
    </location>
</feature>
<dbReference type="RefSeq" id="WP_095266009.1">
    <property type="nucleotide sequence ID" value="NZ_NPBY01000045.1"/>
</dbReference>
<accession>A0A268EQV8</accession>
<dbReference type="GO" id="GO:0022857">
    <property type="term" value="F:transmembrane transporter activity"/>
    <property type="evidence" value="ECO:0007669"/>
    <property type="project" value="InterPro"/>
</dbReference>
<dbReference type="Proteomes" id="UP000215596">
    <property type="component" value="Unassembled WGS sequence"/>
</dbReference>
<dbReference type="PANTHER" id="PTHR32347:SF23">
    <property type="entry name" value="BLL5650 PROTEIN"/>
    <property type="match status" value="1"/>
</dbReference>
<evidence type="ECO:0000256" key="4">
    <source>
        <dbReference type="SAM" id="MobiDB-lite"/>
    </source>
</evidence>
<dbReference type="Pfam" id="PF25967">
    <property type="entry name" value="RND-MFP_C"/>
    <property type="match status" value="1"/>
</dbReference>
<comment type="similarity">
    <text evidence="2">Belongs to the membrane fusion protein (MFP) (TC 8.A.1) family.</text>
</comment>
<dbReference type="NCBIfam" id="TIGR01730">
    <property type="entry name" value="RND_mfp"/>
    <property type="match status" value="1"/>
</dbReference>
<dbReference type="Gene3D" id="2.40.50.100">
    <property type="match status" value="1"/>
</dbReference>
<protein>
    <submittedName>
        <fullName evidence="6">Efflux transporter periplasmic adaptor subunit</fullName>
    </submittedName>
</protein>